<accession>A0AAV4B9G5</accession>
<evidence type="ECO:0000313" key="3">
    <source>
        <dbReference type="Proteomes" id="UP000735302"/>
    </source>
</evidence>
<proteinExistence type="predicted"/>
<gene>
    <name evidence="2" type="ORF">PoB_004257700</name>
</gene>
<keyword evidence="3" id="KW-1185">Reference proteome</keyword>
<organism evidence="2 3">
    <name type="scientific">Plakobranchus ocellatus</name>
    <dbReference type="NCBI Taxonomy" id="259542"/>
    <lineage>
        <taxon>Eukaryota</taxon>
        <taxon>Metazoa</taxon>
        <taxon>Spiralia</taxon>
        <taxon>Lophotrochozoa</taxon>
        <taxon>Mollusca</taxon>
        <taxon>Gastropoda</taxon>
        <taxon>Heterobranchia</taxon>
        <taxon>Euthyneura</taxon>
        <taxon>Panpulmonata</taxon>
        <taxon>Sacoglossa</taxon>
        <taxon>Placobranchoidea</taxon>
        <taxon>Plakobranchidae</taxon>
        <taxon>Plakobranchus</taxon>
    </lineage>
</organism>
<dbReference type="EMBL" id="BLXT01004644">
    <property type="protein sequence ID" value="GFO16072.1"/>
    <property type="molecule type" value="Genomic_DNA"/>
</dbReference>
<evidence type="ECO:0000313" key="2">
    <source>
        <dbReference type="EMBL" id="GFO16072.1"/>
    </source>
</evidence>
<dbReference type="AlphaFoldDB" id="A0AAV4B9G5"/>
<comment type="caution">
    <text evidence="2">The sequence shown here is derived from an EMBL/GenBank/DDBJ whole genome shotgun (WGS) entry which is preliminary data.</text>
</comment>
<feature type="region of interest" description="Disordered" evidence="1">
    <location>
        <begin position="183"/>
        <end position="208"/>
    </location>
</feature>
<sequence length="222" mass="24797">MLLKPVDAVLVCSAASSKLCTDFVIPGPDLGRKGEGDGRGVGRGELQEFRNPSSAKDMYLWMLIMYYFTSRRIHIFTLTWQEFVLHLSRGLLTVDYDGTVSPKPVYPSISVTAQIELHNRFDGWSSRFQTPREQTSTDKNSTKAAFAEKKQLYFYGILSENPVPDLTPVFNMNASNSRPVLSLPYGASSRPAHESQTPHSGRQAAATTAVECETYNDKHLTR</sequence>
<evidence type="ECO:0000256" key="1">
    <source>
        <dbReference type="SAM" id="MobiDB-lite"/>
    </source>
</evidence>
<dbReference type="Proteomes" id="UP000735302">
    <property type="component" value="Unassembled WGS sequence"/>
</dbReference>
<name>A0AAV4B9G5_9GAST</name>
<protein>
    <submittedName>
        <fullName evidence="2">Uncharacterized protein</fullName>
    </submittedName>
</protein>
<reference evidence="2 3" key="1">
    <citation type="journal article" date="2021" name="Elife">
        <title>Chloroplast acquisition without the gene transfer in kleptoplastic sea slugs, Plakobranchus ocellatus.</title>
        <authorList>
            <person name="Maeda T."/>
            <person name="Takahashi S."/>
            <person name="Yoshida T."/>
            <person name="Shimamura S."/>
            <person name="Takaki Y."/>
            <person name="Nagai Y."/>
            <person name="Toyoda A."/>
            <person name="Suzuki Y."/>
            <person name="Arimoto A."/>
            <person name="Ishii H."/>
            <person name="Satoh N."/>
            <person name="Nishiyama T."/>
            <person name="Hasebe M."/>
            <person name="Maruyama T."/>
            <person name="Minagawa J."/>
            <person name="Obokata J."/>
            <person name="Shigenobu S."/>
        </authorList>
    </citation>
    <scope>NUCLEOTIDE SEQUENCE [LARGE SCALE GENOMIC DNA]</scope>
</reference>